<evidence type="ECO:0000256" key="1">
    <source>
        <dbReference type="ARBA" id="ARBA00004141"/>
    </source>
</evidence>
<dbReference type="InterPro" id="IPR011701">
    <property type="entry name" value="MFS"/>
</dbReference>
<keyword evidence="4 6" id="KW-1133">Transmembrane helix</keyword>
<dbReference type="GO" id="GO:0016020">
    <property type="term" value="C:membrane"/>
    <property type="evidence" value="ECO:0007669"/>
    <property type="project" value="UniProtKB-SubCell"/>
</dbReference>
<accession>A0A6A6DTR9</accession>
<keyword evidence="5 6" id="KW-0472">Membrane</keyword>
<dbReference type="Gene3D" id="1.20.1250.20">
    <property type="entry name" value="MFS general substrate transporter like domains"/>
    <property type="match status" value="1"/>
</dbReference>
<dbReference type="SUPFAM" id="SSF103473">
    <property type="entry name" value="MFS general substrate transporter"/>
    <property type="match status" value="1"/>
</dbReference>
<gene>
    <name evidence="7" type="ORF">K469DRAFT_728611</name>
</gene>
<keyword evidence="3 6" id="KW-0812">Transmembrane</keyword>
<feature type="transmembrane region" description="Helical" evidence="6">
    <location>
        <begin position="104"/>
        <end position="122"/>
    </location>
</feature>
<feature type="transmembrane region" description="Helical" evidence="6">
    <location>
        <begin position="78"/>
        <end position="98"/>
    </location>
</feature>
<dbReference type="Proteomes" id="UP000800200">
    <property type="component" value="Unassembled WGS sequence"/>
</dbReference>
<name>A0A6A6DTR9_9PEZI</name>
<comment type="subcellular location">
    <subcellularLocation>
        <location evidence="1">Membrane</location>
        <topology evidence="1">Multi-pass membrane protein</topology>
    </subcellularLocation>
</comment>
<dbReference type="OrthoDB" id="310895at2759"/>
<dbReference type="PANTHER" id="PTHR43791:SF52">
    <property type="entry name" value="TRANSPORTER, PUTATIVE (AFU_ORTHOLOGUE AFUA_1G11820)-RELATED"/>
    <property type="match status" value="1"/>
</dbReference>
<dbReference type="Pfam" id="PF07690">
    <property type="entry name" value="MFS_1"/>
    <property type="match status" value="1"/>
</dbReference>
<dbReference type="PANTHER" id="PTHR43791">
    <property type="entry name" value="PERMEASE-RELATED"/>
    <property type="match status" value="1"/>
</dbReference>
<evidence type="ECO:0000313" key="8">
    <source>
        <dbReference type="Proteomes" id="UP000800200"/>
    </source>
</evidence>
<evidence type="ECO:0000256" key="5">
    <source>
        <dbReference type="ARBA" id="ARBA00023136"/>
    </source>
</evidence>
<feature type="transmembrane region" description="Helical" evidence="6">
    <location>
        <begin position="376"/>
        <end position="397"/>
    </location>
</feature>
<feature type="transmembrane region" description="Helical" evidence="6">
    <location>
        <begin position="313"/>
        <end position="332"/>
    </location>
</feature>
<keyword evidence="8" id="KW-1185">Reference proteome</keyword>
<sequence length="409" mass="46055">MIRAGIRTDFGCERAADIQGILLRYEPESPILRKLDLRILSVLWILYLVCFVDRSSIRSAKIASMEKYLSLKGQRYNIVRFTFNIWYLIAGIPLSILFKRTGPKSLAVMMFCWGVTMIGFGLTRSWARLVVCNCLEGMAEAAYVPGAAHLIGSYYRKNEFLKGYVIFFFNGICAGAFNGYLVDLISKVDGVGGYRAWRWIVIIEDVVTIAVSVISFFSIVPFLDDSTIFRSEDKALLRIVTYLKDWKIWLLVMVYIGATENVNSITNFRPTILRGTGYTSTQAQVHTIPVYLIAAAYSISMASFERVSGTENFFFFFFFLMLGFAIWASVLIVEIAQPKNEVGFALWAIVCWRNVGSFIGTNVFLKPDESKFRMGFSTGLGLACMGANAATAMYVGLRWGIRGGRRERG</sequence>
<proteinExistence type="predicted"/>
<evidence type="ECO:0000256" key="2">
    <source>
        <dbReference type="ARBA" id="ARBA00022448"/>
    </source>
</evidence>
<dbReference type="GO" id="GO:0022857">
    <property type="term" value="F:transmembrane transporter activity"/>
    <property type="evidence" value="ECO:0007669"/>
    <property type="project" value="InterPro"/>
</dbReference>
<dbReference type="AlphaFoldDB" id="A0A6A6DTR9"/>
<dbReference type="InterPro" id="IPR036259">
    <property type="entry name" value="MFS_trans_sf"/>
</dbReference>
<evidence type="ECO:0000256" key="4">
    <source>
        <dbReference type="ARBA" id="ARBA00022989"/>
    </source>
</evidence>
<evidence type="ECO:0000313" key="7">
    <source>
        <dbReference type="EMBL" id="KAF2182463.1"/>
    </source>
</evidence>
<dbReference type="EMBL" id="ML994648">
    <property type="protein sequence ID" value="KAF2182463.1"/>
    <property type="molecule type" value="Genomic_DNA"/>
</dbReference>
<feature type="transmembrane region" description="Helical" evidence="6">
    <location>
        <begin position="37"/>
        <end position="57"/>
    </location>
</feature>
<feature type="transmembrane region" description="Helical" evidence="6">
    <location>
        <begin position="197"/>
        <end position="223"/>
    </location>
</feature>
<keyword evidence="2" id="KW-0813">Transport</keyword>
<feature type="transmembrane region" description="Helical" evidence="6">
    <location>
        <begin position="164"/>
        <end position="185"/>
    </location>
</feature>
<reference evidence="7" key="1">
    <citation type="journal article" date="2020" name="Stud. Mycol.">
        <title>101 Dothideomycetes genomes: a test case for predicting lifestyles and emergence of pathogens.</title>
        <authorList>
            <person name="Haridas S."/>
            <person name="Albert R."/>
            <person name="Binder M."/>
            <person name="Bloem J."/>
            <person name="Labutti K."/>
            <person name="Salamov A."/>
            <person name="Andreopoulos B."/>
            <person name="Baker S."/>
            <person name="Barry K."/>
            <person name="Bills G."/>
            <person name="Bluhm B."/>
            <person name="Cannon C."/>
            <person name="Castanera R."/>
            <person name="Culley D."/>
            <person name="Daum C."/>
            <person name="Ezra D."/>
            <person name="Gonzalez J."/>
            <person name="Henrissat B."/>
            <person name="Kuo A."/>
            <person name="Liang C."/>
            <person name="Lipzen A."/>
            <person name="Lutzoni F."/>
            <person name="Magnuson J."/>
            <person name="Mondo S."/>
            <person name="Nolan M."/>
            <person name="Ohm R."/>
            <person name="Pangilinan J."/>
            <person name="Park H.-J."/>
            <person name="Ramirez L."/>
            <person name="Alfaro M."/>
            <person name="Sun H."/>
            <person name="Tritt A."/>
            <person name="Yoshinaga Y."/>
            <person name="Zwiers L.-H."/>
            <person name="Turgeon B."/>
            <person name="Goodwin S."/>
            <person name="Spatafora J."/>
            <person name="Crous P."/>
            <person name="Grigoriev I."/>
        </authorList>
    </citation>
    <scope>NUCLEOTIDE SEQUENCE</scope>
    <source>
        <strain evidence="7">CBS 207.26</strain>
    </source>
</reference>
<evidence type="ECO:0000256" key="3">
    <source>
        <dbReference type="ARBA" id="ARBA00022692"/>
    </source>
</evidence>
<evidence type="ECO:0000256" key="6">
    <source>
        <dbReference type="SAM" id="Phobius"/>
    </source>
</evidence>
<organism evidence="7 8">
    <name type="scientific">Zopfia rhizophila CBS 207.26</name>
    <dbReference type="NCBI Taxonomy" id="1314779"/>
    <lineage>
        <taxon>Eukaryota</taxon>
        <taxon>Fungi</taxon>
        <taxon>Dikarya</taxon>
        <taxon>Ascomycota</taxon>
        <taxon>Pezizomycotina</taxon>
        <taxon>Dothideomycetes</taxon>
        <taxon>Dothideomycetes incertae sedis</taxon>
        <taxon>Zopfiaceae</taxon>
        <taxon>Zopfia</taxon>
    </lineage>
</organism>
<protein>
    <submittedName>
        <fullName evidence="7">MFS general substrate transporter</fullName>
    </submittedName>
</protein>
<feature type="transmembrane region" description="Helical" evidence="6">
    <location>
        <begin position="344"/>
        <end position="364"/>
    </location>
</feature>